<reference evidence="1 2" key="1">
    <citation type="submission" date="2021-06" db="EMBL/GenBank/DDBJ databases">
        <title>Faecalicatena sp. nov. isolated from porcine feces.</title>
        <authorList>
            <person name="Oh B.S."/>
            <person name="Lee J.H."/>
        </authorList>
    </citation>
    <scope>NUCLEOTIDE SEQUENCE [LARGE SCALE GENOMIC DNA]</scope>
    <source>
        <strain evidence="1 2">AGMB00832</strain>
    </source>
</reference>
<name>A0ABS6D461_9FIRM</name>
<protein>
    <submittedName>
        <fullName evidence="1">GPP34 family phosphoprotein</fullName>
    </submittedName>
</protein>
<sequence>MNRKSVIQEYYILAVNEKGYMPSMRADESNAGLVAAGVMDLLLNEVVMIERKKITVVKEIPGELGHIASLYAYLKEKPRTIDKLMNDYMFSTGKRLKELTTEIGESLLSVHAVTEEKGGLFGNKIVYIPEPGSKERLVEVLRSAVLKEGRITPHDMALLCILKETKNLNQYFSKSEGADLKTRLKELKKDPQSKQLAEMVNYVEDMTAIIMCCVMTSIN</sequence>
<accession>A0ABS6D461</accession>
<dbReference type="RefSeq" id="WP_216241661.1">
    <property type="nucleotide sequence ID" value="NZ_JABACJ020000009.1"/>
</dbReference>
<dbReference type="InterPro" id="IPR008628">
    <property type="entry name" value="GPP34-like"/>
</dbReference>
<comment type="caution">
    <text evidence="1">The sequence shown here is derived from an EMBL/GenBank/DDBJ whole genome shotgun (WGS) entry which is preliminary data.</text>
</comment>
<gene>
    <name evidence="1" type="ORF">HGO97_011225</name>
</gene>
<proteinExistence type="predicted"/>
<keyword evidence="2" id="KW-1185">Reference proteome</keyword>
<evidence type="ECO:0000313" key="2">
    <source>
        <dbReference type="Proteomes" id="UP000723714"/>
    </source>
</evidence>
<evidence type="ECO:0000313" key="1">
    <source>
        <dbReference type="EMBL" id="MBU3876382.1"/>
    </source>
</evidence>
<organism evidence="1 2">
    <name type="scientific">Faecalicatena faecalis</name>
    <dbReference type="NCBI Taxonomy" id="2726362"/>
    <lineage>
        <taxon>Bacteria</taxon>
        <taxon>Bacillati</taxon>
        <taxon>Bacillota</taxon>
        <taxon>Clostridia</taxon>
        <taxon>Lachnospirales</taxon>
        <taxon>Lachnospiraceae</taxon>
        <taxon>Faecalicatena</taxon>
    </lineage>
</organism>
<dbReference type="Pfam" id="PF05719">
    <property type="entry name" value="GPP34"/>
    <property type="match status" value="1"/>
</dbReference>
<dbReference type="Proteomes" id="UP000723714">
    <property type="component" value="Unassembled WGS sequence"/>
</dbReference>
<dbReference type="EMBL" id="JABACJ020000009">
    <property type="protein sequence ID" value="MBU3876382.1"/>
    <property type="molecule type" value="Genomic_DNA"/>
</dbReference>